<proteinExistence type="predicted"/>
<reference evidence="1" key="1">
    <citation type="submission" date="2020-10" db="EMBL/GenBank/DDBJ databases">
        <authorList>
            <person name="Gilroy R."/>
        </authorList>
    </citation>
    <scope>NUCLEOTIDE SEQUENCE</scope>
    <source>
        <strain evidence="1">ChiW17-6978</strain>
    </source>
</reference>
<sequence length="175" mass="18111">MKKRIRIISTVLSLVLVVATLCVGIWAATQVSVTGSGNLSFTGSDVYATVTLESSSGVTFDASATKTITFEPGTQTQDNIAVAGLEFTSSDTTAKTFTVKVKNDFQSDSIDVVLTATVQESKPFTASVSESGTATVAAAGEKTFTVTITYTGQASGSDDTATFSFNLSLAKTATE</sequence>
<evidence type="ECO:0000313" key="2">
    <source>
        <dbReference type="Proteomes" id="UP000886758"/>
    </source>
</evidence>
<dbReference type="Proteomes" id="UP000886758">
    <property type="component" value="Unassembled WGS sequence"/>
</dbReference>
<dbReference type="AlphaFoldDB" id="A0A9D1GSH0"/>
<protein>
    <submittedName>
        <fullName evidence="1">Uncharacterized protein</fullName>
    </submittedName>
</protein>
<organism evidence="1 2">
    <name type="scientific">Candidatus Pelethenecus faecipullorum</name>
    <dbReference type="NCBI Taxonomy" id="2840900"/>
    <lineage>
        <taxon>Bacteria</taxon>
        <taxon>Bacillati</taxon>
        <taxon>Mycoplasmatota</taxon>
        <taxon>Mollicutes</taxon>
        <taxon>Candidatus Pelethenecus</taxon>
    </lineage>
</organism>
<evidence type="ECO:0000313" key="1">
    <source>
        <dbReference type="EMBL" id="HIT49931.1"/>
    </source>
</evidence>
<accession>A0A9D1GSH0</accession>
<reference evidence="1" key="2">
    <citation type="journal article" date="2021" name="PeerJ">
        <title>Extensive microbial diversity within the chicken gut microbiome revealed by metagenomics and culture.</title>
        <authorList>
            <person name="Gilroy R."/>
            <person name="Ravi A."/>
            <person name="Getino M."/>
            <person name="Pursley I."/>
            <person name="Horton D.L."/>
            <person name="Alikhan N.F."/>
            <person name="Baker D."/>
            <person name="Gharbi K."/>
            <person name="Hall N."/>
            <person name="Watson M."/>
            <person name="Adriaenssens E.M."/>
            <person name="Foster-Nyarko E."/>
            <person name="Jarju S."/>
            <person name="Secka A."/>
            <person name="Antonio M."/>
            <person name="Oren A."/>
            <person name="Chaudhuri R.R."/>
            <person name="La Ragione R."/>
            <person name="Hildebrand F."/>
            <person name="Pallen M.J."/>
        </authorList>
    </citation>
    <scope>NUCLEOTIDE SEQUENCE</scope>
    <source>
        <strain evidence="1">ChiW17-6978</strain>
    </source>
</reference>
<gene>
    <name evidence="1" type="ORF">IAD46_02785</name>
</gene>
<comment type="caution">
    <text evidence="1">The sequence shown here is derived from an EMBL/GenBank/DDBJ whole genome shotgun (WGS) entry which is preliminary data.</text>
</comment>
<name>A0A9D1GSH0_9MOLU</name>
<dbReference type="EMBL" id="DVLF01000088">
    <property type="protein sequence ID" value="HIT49931.1"/>
    <property type="molecule type" value="Genomic_DNA"/>
</dbReference>